<feature type="region of interest" description="Disordered" evidence="3">
    <location>
        <begin position="268"/>
        <end position="348"/>
    </location>
</feature>
<evidence type="ECO:0000313" key="5">
    <source>
        <dbReference type="Proteomes" id="UP000440578"/>
    </source>
</evidence>
<dbReference type="OrthoDB" id="9442170at2759"/>
<gene>
    <name evidence="4" type="primary">SPDYA</name>
    <name evidence="4" type="ORF">FJT64_015614</name>
</gene>
<comment type="similarity">
    <text evidence="1">Belongs to the Speedy/Ringo family.</text>
</comment>
<dbReference type="GO" id="GO:0019901">
    <property type="term" value="F:protein kinase binding"/>
    <property type="evidence" value="ECO:0007669"/>
    <property type="project" value="InterPro"/>
</dbReference>
<evidence type="ECO:0000256" key="2">
    <source>
        <dbReference type="ARBA" id="ARBA00023306"/>
    </source>
</evidence>
<evidence type="ECO:0000256" key="1">
    <source>
        <dbReference type="ARBA" id="ARBA00010932"/>
    </source>
</evidence>
<dbReference type="InterPro" id="IPR052316">
    <property type="entry name" value="Speedy-Ringo_regulator"/>
</dbReference>
<feature type="compositionally biased region" description="Gly residues" evidence="3">
    <location>
        <begin position="284"/>
        <end position="293"/>
    </location>
</feature>
<name>A0A6A4XC22_AMPAM</name>
<dbReference type="Proteomes" id="UP000440578">
    <property type="component" value="Unassembled WGS sequence"/>
</dbReference>
<dbReference type="AlphaFoldDB" id="A0A6A4XC22"/>
<protein>
    <submittedName>
        <fullName evidence="4">Speedy protein A</fullName>
    </submittedName>
</protein>
<reference evidence="4 5" key="1">
    <citation type="submission" date="2019-07" db="EMBL/GenBank/DDBJ databases">
        <title>Draft genome assembly of a fouling barnacle, Amphibalanus amphitrite (Darwin, 1854): The first reference genome for Thecostraca.</title>
        <authorList>
            <person name="Kim W."/>
        </authorList>
    </citation>
    <scope>NUCLEOTIDE SEQUENCE [LARGE SCALE GENOMIC DNA]</scope>
    <source>
        <strain evidence="4">SNU_AA5</strain>
        <tissue evidence="4">Soma without cirri and trophi</tissue>
    </source>
</reference>
<keyword evidence="2" id="KW-0131">Cell cycle</keyword>
<keyword evidence="5" id="KW-1185">Reference proteome</keyword>
<comment type="caution">
    <text evidence="4">The sequence shown here is derived from an EMBL/GenBank/DDBJ whole genome shotgun (WGS) entry which is preliminary data.</text>
</comment>
<organism evidence="4 5">
    <name type="scientific">Amphibalanus amphitrite</name>
    <name type="common">Striped barnacle</name>
    <name type="synonym">Balanus amphitrite</name>
    <dbReference type="NCBI Taxonomy" id="1232801"/>
    <lineage>
        <taxon>Eukaryota</taxon>
        <taxon>Metazoa</taxon>
        <taxon>Ecdysozoa</taxon>
        <taxon>Arthropoda</taxon>
        <taxon>Crustacea</taxon>
        <taxon>Multicrustacea</taxon>
        <taxon>Cirripedia</taxon>
        <taxon>Thoracica</taxon>
        <taxon>Thoracicalcarea</taxon>
        <taxon>Balanomorpha</taxon>
        <taxon>Balanoidea</taxon>
        <taxon>Balanidae</taxon>
        <taxon>Amphibalaninae</taxon>
        <taxon>Amphibalanus</taxon>
    </lineage>
</organism>
<sequence>MFVSLSHHGHERSCVGNVGTGFSSASQHCKHFGLSGGAFAVRNQAFECLSNNNLPKLAHPQNFRVRKLKTIHRAHHWNSKSASKLTVTTADIEVFFRLLEDSVVAAFLERDTCRRYADKYLVAMVFTYFIRANYSWRQYTRYNFFVGLYLAHDMEEDEEEYKFEVLPWLYGDGWRRRYPVLLRHRDALWRQIGYRAVVSRKCCDEVMSIRPHHPVWQRTRPDHHSGAFREYQNPDIVLGPFGPHRLPPVCRLCVPEEEVVSDDSGVAYLSDLSPPGAPVSEPGGADGADGGYPGQMELSDSLLSPAVAEEAGGHPSPPAGADTFPSASVEERDSRGAALPLSGATVVG</sequence>
<evidence type="ECO:0000256" key="3">
    <source>
        <dbReference type="SAM" id="MobiDB-lite"/>
    </source>
</evidence>
<accession>A0A6A4XC22</accession>
<dbReference type="PANTHER" id="PTHR31545">
    <property type="entry name" value="SEEDY PROTEIN A/C FAMILY MEMBER"/>
    <property type="match status" value="1"/>
</dbReference>
<proteinExistence type="inferred from homology"/>
<dbReference type="PANTHER" id="PTHR31545:SF5">
    <property type="entry name" value="SPEEDY PROTEIN A"/>
    <property type="match status" value="1"/>
</dbReference>
<dbReference type="Pfam" id="PF11357">
    <property type="entry name" value="Spy1"/>
    <property type="match status" value="1"/>
</dbReference>
<dbReference type="InterPro" id="IPR020984">
    <property type="entry name" value="Speedy"/>
</dbReference>
<dbReference type="EMBL" id="VIIS01000067">
    <property type="protein sequence ID" value="KAF0313870.1"/>
    <property type="molecule type" value="Genomic_DNA"/>
</dbReference>
<evidence type="ECO:0000313" key="4">
    <source>
        <dbReference type="EMBL" id="KAF0313870.1"/>
    </source>
</evidence>